<keyword evidence="10" id="KW-0472">Membrane</keyword>
<dbReference type="InterPro" id="IPR008271">
    <property type="entry name" value="Ser/Thr_kinase_AS"/>
</dbReference>
<dbReference type="Proteomes" id="UP001515500">
    <property type="component" value="Chromosome 5"/>
</dbReference>
<keyword evidence="2" id="KW-0723">Serine/threonine-protein kinase</keyword>
<name>A0AB40BCC2_DIOCR</name>
<evidence type="ECO:0000256" key="11">
    <source>
        <dbReference type="SAM" id="SignalP"/>
    </source>
</evidence>
<evidence type="ECO:0000256" key="1">
    <source>
        <dbReference type="ARBA" id="ARBA00012513"/>
    </source>
</evidence>
<feature type="region of interest" description="Disordered" evidence="9">
    <location>
        <begin position="599"/>
        <end position="618"/>
    </location>
</feature>
<evidence type="ECO:0000259" key="12">
    <source>
        <dbReference type="PROSITE" id="PS50011"/>
    </source>
</evidence>
<dbReference type="PANTHER" id="PTHR48006">
    <property type="entry name" value="LEUCINE-RICH REPEAT-CONTAINING PROTEIN DDB_G0281931-RELATED"/>
    <property type="match status" value="1"/>
</dbReference>
<dbReference type="PANTHER" id="PTHR48006:SF102">
    <property type="entry name" value="LEUCINE-RICH REPEAT-CONTAINING PROTEIN DDB_G0281931-RELATED"/>
    <property type="match status" value="1"/>
</dbReference>
<dbReference type="EC" id="2.7.11.1" evidence="1"/>
<feature type="transmembrane region" description="Helical" evidence="10">
    <location>
        <begin position="239"/>
        <end position="261"/>
    </location>
</feature>
<sequence length="634" mass="70834">MIVSRWIFKIFTFLIIAISKLQALPNNSTVCGVNFGRYPYIPAGECVNKEDSKIIVWEHVQTLRCCRNSLESITQALALFSTGNRHIFLPEDQWLACESQFHSQGNYSFSSCGFDILYQGKGKCSDLTLDYFKIKYGNFYNPVLENCSQFNMLDFYTQCSGCVEGISSLIDHVTSDLQVQGNDFEEGICSIATIVAVVSSGITNDTWVRDLYTCLPAMGTGDPHADDQYLKIKYSDIKAVLVAIVGIIGMVLLIILIKYVVKSSGKPIKGKIVSKWSGLYRFSKAEIEKAINYGNNKVCLGAGSAGRVYQGVLPSGQLVAVKHIYKTAMPDSFNREVEGLWKIRHPNLVSLFGCCIEDGEQYLVYEYCSNGNLAHNLLRGDAVLPWDTRVKILRNCALALRFLLTHPDGCIVHRDIKLTNILLTEDMEPKLSDFGLAKLIGMEESKVFTDVRGTIGYMDPEYMTNAKITCASDIYSFGIVTLQVLSGRKVIELDINARDRLTKKVYVLESFNLCITEIDKMRFSIYMNAYQMQAKDVVMGKRPLEDFIDPRLNGELDVKDFESILRIAVLSVASSSKGRPTIKDVFDEMNKAFKNTLQDKNVSPMNDQPSVSPSTVAAQPEVISGSRSLEVIEV</sequence>
<keyword evidence="11" id="KW-0732">Signal</keyword>
<feature type="chain" id="PRO_5044257137" description="non-specific serine/threonine protein kinase" evidence="11">
    <location>
        <begin position="24"/>
        <end position="634"/>
    </location>
</feature>
<keyword evidence="5" id="KW-0418">Kinase</keyword>
<comment type="catalytic activity">
    <reaction evidence="7">
        <text>L-threonyl-[protein] + ATP = O-phospho-L-threonyl-[protein] + ADP + H(+)</text>
        <dbReference type="Rhea" id="RHEA:46608"/>
        <dbReference type="Rhea" id="RHEA-COMP:11060"/>
        <dbReference type="Rhea" id="RHEA-COMP:11605"/>
        <dbReference type="ChEBI" id="CHEBI:15378"/>
        <dbReference type="ChEBI" id="CHEBI:30013"/>
        <dbReference type="ChEBI" id="CHEBI:30616"/>
        <dbReference type="ChEBI" id="CHEBI:61977"/>
        <dbReference type="ChEBI" id="CHEBI:456216"/>
        <dbReference type="EC" id="2.7.11.1"/>
    </reaction>
</comment>
<evidence type="ECO:0000313" key="14">
    <source>
        <dbReference type="RefSeq" id="XP_039124278.1"/>
    </source>
</evidence>
<dbReference type="InterPro" id="IPR051824">
    <property type="entry name" value="LRR_Rcpt-Like_S/T_Kinase"/>
</dbReference>
<keyword evidence="6" id="KW-0067">ATP-binding</keyword>
<dbReference type="PROSITE" id="PS00108">
    <property type="entry name" value="PROTEIN_KINASE_ST"/>
    <property type="match status" value="1"/>
</dbReference>
<proteinExistence type="predicted"/>
<feature type="compositionally biased region" description="Polar residues" evidence="9">
    <location>
        <begin position="599"/>
        <end position="617"/>
    </location>
</feature>
<evidence type="ECO:0000256" key="4">
    <source>
        <dbReference type="ARBA" id="ARBA00022741"/>
    </source>
</evidence>
<feature type="domain" description="Protein kinase" evidence="12">
    <location>
        <begin position="294"/>
        <end position="593"/>
    </location>
</feature>
<accession>A0AB40BCC2</accession>
<evidence type="ECO:0000256" key="7">
    <source>
        <dbReference type="ARBA" id="ARBA00047899"/>
    </source>
</evidence>
<evidence type="ECO:0000256" key="10">
    <source>
        <dbReference type="SAM" id="Phobius"/>
    </source>
</evidence>
<evidence type="ECO:0000256" key="9">
    <source>
        <dbReference type="SAM" id="MobiDB-lite"/>
    </source>
</evidence>
<dbReference type="SMART" id="SM00220">
    <property type="entry name" value="S_TKc"/>
    <property type="match status" value="1"/>
</dbReference>
<keyword evidence="10" id="KW-1133">Transmembrane helix</keyword>
<dbReference type="GO" id="GO:0004674">
    <property type="term" value="F:protein serine/threonine kinase activity"/>
    <property type="evidence" value="ECO:0007669"/>
    <property type="project" value="UniProtKB-KW"/>
</dbReference>
<dbReference type="InterPro" id="IPR000719">
    <property type="entry name" value="Prot_kinase_dom"/>
</dbReference>
<reference evidence="14" key="1">
    <citation type="submission" date="2025-08" db="UniProtKB">
        <authorList>
            <consortium name="RefSeq"/>
        </authorList>
    </citation>
    <scope>IDENTIFICATION</scope>
</reference>
<gene>
    <name evidence="14" type="primary">LOC120260783</name>
</gene>
<dbReference type="RefSeq" id="XP_039124278.1">
    <property type="nucleotide sequence ID" value="XM_039268344.1"/>
</dbReference>
<keyword evidence="10" id="KW-0812">Transmembrane</keyword>
<dbReference type="AlphaFoldDB" id="A0AB40BCC2"/>
<protein>
    <recommendedName>
        <fullName evidence="1">non-specific serine/threonine protein kinase</fullName>
        <ecNumber evidence="1">2.7.11.1</ecNumber>
    </recommendedName>
</protein>
<keyword evidence="3" id="KW-0808">Transferase</keyword>
<feature type="signal peptide" evidence="11">
    <location>
        <begin position="1"/>
        <end position="23"/>
    </location>
</feature>
<dbReference type="SUPFAM" id="SSF56112">
    <property type="entry name" value="Protein kinase-like (PK-like)"/>
    <property type="match status" value="1"/>
</dbReference>
<evidence type="ECO:0000256" key="8">
    <source>
        <dbReference type="ARBA" id="ARBA00048679"/>
    </source>
</evidence>
<evidence type="ECO:0000256" key="5">
    <source>
        <dbReference type="ARBA" id="ARBA00022777"/>
    </source>
</evidence>
<dbReference type="InterPro" id="IPR043891">
    <property type="entry name" value="SPARK"/>
</dbReference>
<organism evidence="13 14">
    <name type="scientific">Dioscorea cayennensis subsp. rotundata</name>
    <name type="common">White Guinea yam</name>
    <name type="synonym">Dioscorea rotundata</name>
    <dbReference type="NCBI Taxonomy" id="55577"/>
    <lineage>
        <taxon>Eukaryota</taxon>
        <taxon>Viridiplantae</taxon>
        <taxon>Streptophyta</taxon>
        <taxon>Embryophyta</taxon>
        <taxon>Tracheophyta</taxon>
        <taxon>Spermatophyta</taxon>
        <taxon>Magnoliopsida</taxon>
        <taxon>Liliopsida</taxon>
        <taxon>Dioscoreales</taxon>
        <taxon>Dioscoreaceae</taxon>
        <taxon>Dioscorea</taxon>
    </lineage>
</organism>
<dbReference type="PROSITE" id="PS50011">
    <property type="entry name" value="PROTEIN_KINASE_DOM"/>
    <property type="match status" value="1"/>
</dbReference>
<dbReference type="InterPro" id="IPR011009">
    <property type="entry name" value="Kinase-like_dom_sf"/>
</dbReference>
<evidence type="ECO:0000256" key="2">
    <source>
        <dbReference type="ARBA" id="ARBA00022527"/>
    </source>
</evidence>
<keyword evidence="13" id="KW-1185">Reference proteome</keyword>
<dbReference type="Pfam" id="PF19160">
    <property type="entry name" value="SPARK"/>
    <property type="match status" value="1"/>
</dbReference>
<dbReference type="Pfam" id="PF00069">
    <property type="entry name" value="Pkinase"/>
    <property type="match status" value="1"/>
</dbReference>
<evidence type="ECO:0000256" key="3">
    <source>
        <dbReference type="ARBA" id="ARBA00022679"/>
    </source>
</evidence>
<evidence type="ECO:0000313" key="13">
    <source>
        <dbReference type="Proteomes" id="UP001515500"/>
    </source>
</evidence>
<dbReference type="Gene3D" id="1.10.510.10">
    <property type="entry name" value="Transferase(Phosphotransferase) domain 1"/>
    <property type="match status" value="1"/>
</dbReference>
<dbReference type="Gene3D" id="3.30.200.20">
    <property type="entry name" value="Phosphorylase Kinase, domain 1"/>
    <property type="match status" value="1"/>
</dbReference>
<keyword evidence="4" id="KW-0547">Nucleotide-binding</keyword>
<dbReference type="GeneID" id="120260783"/>
<dbReference type="GO" id="GO:0005524">
    <property type="term" value="F:ATP binding"/>
    <property type="evidence" value="ECO:0007669"/>
    <property type="project" value="UniProtKB-KW"/>
</dbReference>
<evidence type="ECO:0000256" key="6">
    <source>
        <dbReference type="ARBA" id="ARBA00022840"/>
    </source>
</evidence>
<comment type="catalytic activity">
    <reaction evidence="8">
        <text>L-seryl-[protein] + ATP = O-phospho-L-seryl-[protein] + ADP + H(+)</text>
        <dbReference type="Rhea" id="RHEA:17989"/>
        <dbReference type="Rhea" id="RHEA-COMP:9863"/>
        <dbReference type="Rhea" id="RHEA-COMP:11604"/>
        <dbReference type="ChEBI" id="CHEBI:15378"/>
        <dbReference type="ChEBI" id="CHEBI:29999"/>
        <dbReference type="ChEBI" id="CHEBI:30616"/>
        <dbReference type="ChEBI" id="CHEBI:83421"/>
        <dbReference type="ChEBI" id="CHEBI:456216"/>
        <dbReference type="EC" id="2.7.11.1"/>
    </reaction>
</comment>